<dbReference type="EMBL" id="CAJPDT010000002">
    <property type="protein sequence ID" value="CAF9905731.1"/>
    <property type="molecule type" value="Genomic_DNA"/>
</dbReference>
<protein>
    <submittedName>
        <fullName evidence="1">Uncharacterized protein</fullName>
    </submittedName>
</protein>
<dbReference type="AlphaFoldDB" id="A0A8H3EFB4"/>
<name>A0A8H3EFB4_9LECA</name>
<gene>
    <name evidence="1" type="ORF">IMSHALPRED_003951</name>
</gene>
<accession>A0A8H3EFB4</accession>
<organism evidence="1 2">
    <name type="scientific">Imshaugia aleurites</name>
    <dbReference type="NCBI Taxonomy" id="172621"/>
    <lineage>
        <taxon>Eukaryota</taxon>
        <taxon>Fungi</taxon>
        <taxon>Dikarya</taxon>
        <taxon>Ascomycota</taxon>
        <taxon>Pezizomycotina</taxon>
        <taxon>Lecanoromycetes</taxon>
        <taxon>OSLEUM clade</taxon>
        <taxon>Lecanoromycetidae</taxon>
        <taxon>Lecanorales</taxon>
        <taxon>Lecanorineae</taxon>
        <taxon>Parmeliaceae</taxon>
        <taxon>Imshaugia</taxon>
    </lineage>
</organism>
<reference evidence="1" key="1">
    <citation type="submission" date="2021-03" db="EMBL/GenBank/DDBJ databases">
        <authorList>
            <person name="Tagirdzhanova G."/>
        </authorList>
    </citation>
    <scope>NUCLEOTIDE SEQUENCE</scope>
</reference>
<keyword evidence="2" id="KW-1185">Reference proteome</keyword>
<evidence type="ECO:0000313" key="2">
    <source>
        <dbReference type="Proteomes" id="UP000664534"/>
    </source>
</evidence>
<comment type="caution">
    <text evidence="1">The sequence shown here is derived from an EMBL/GenBank/DDBJ whole genome shotgun (WGS) entry which is preliminary data.</text>
</comment>
<sequence length="228" mass="26141">MAYYEISQAFSADILRIAEMSSRFTSTDPLTNAMLRDSSGIAWNPVESRKLMALHNYNKGIRDYGLSPSSFVLKSCSHFALEASAWIQHFDPDSYWHVRWKDEPNTFDIPPHCVDEILYNKIEDALHTNRKTNMQGKEHYYIRQLDYRVVELQSPGKEGAKSLLGHISRLNPHVDKYAHSNIARDDLFQESGWEYVGHVAVNPEFASFGKLLTFPQSTSSWVLRGVRG</sequence>
<proteinExistence type="predicted"/>
<dbReference type="Proteomes" id="UP000664534">
    <property type="component" value="Unassembled WGS sequence"/>
</dbReference>
<dbReference type="OrthoDB" id="10356447at2759"/>
<evidence type="ECO:0000313" key="1">
    <source>
        <dbReference type="EMBL" id="CAF9905731.1"/>
    </source>
</evidence>